<evidence type="ECO:0000313" key="9">
    <source>
        <dbReference type="EMBL" id="CAD7230666.1"/>
    </source>
</evidence>
<dbReference type="CDD" id="cd03679">
    <property type="entry name" value="MM_CoA_mutase_alpha_like"/>
    <property type="match status" value="1"/>
</dbReference>
<dbReference type="FunFam" id="3.20.20.240:FF:000001">
    <property type="entry name" value="Probable methylmalonyl-coa mutase"/>
    <property type="match status" value="1"/>
</dbReference>
<evidence type="ECO:0000256" key="6">
    <source>
        <dbReference type="ARBA" id="ARBA00023235"/>
    </source>
</evidence>
<dbReference type="InterPro" id="IPR036724">
    <property type="entry name" value="Cobalamin-bd_sf"/>
</dbReference>
<dbReference type="SUPFAM" id="SSF52242">
    <property type="entry name" value="Cobalamin (vitamin B12)-binding domain"/>
    <property type="match status" value="1"/>
</dbReference>
<dbReference type="InterPro" id="IPR006159">
    <property type="entry name" value="Acid_CoA_mut_C"/>
</dbReference>
<dbReference type="Gene3D" id="3.90.640.10">
    <property type="entry name" value="Actin, Chain A, domain 4"/>
    <property type="match status" value="1"/>
</dbReference>
<dbReference type="GO" id="GO:0031419">
    <property type="term" value="F:cobalamin binding"/>
    <property type="evidence" value="ECO:0007669"/>
    <property type="project" value="UniProtKB-KW"/>
</dbReference>
<dbReference type="CDD" id="cd13395">
    <property type="entry name" value="ASKHA_NBD_Arp4_ACTL6-like"/>
    <property type="match status" value="1"/>
</dbReference>
<dbReference type="SUPFAM" id="SSF51703">
    <property type="entry name" value="Cobalamin (vitamin B12)-dependent enzymes"/>
    <property type="match status" value="1"/>
</dbReference>
<comment type="cofactor">
    <cofactor evidence="1">
        <name>adenosylcob(III)alamin</name>
        <dbReference type="ChEBI" id="CHEBI:18408"/>
    </cofactor>
</comment>
<accession>A0A7R8WL68</accession>
<reference evidence="9" key="1">
    <citation type="submission" date="2020-11" db="EMBL/GenBank/DDBJ databases">
        <authorList>
            <person name="Tran Van P."/>
        </authorList>
    </citation>
    <scope>NUCLEOTIDE SEQUENCE</scope>
</reference>
<evidence type="ECO:0000256" key="2">
    <source>
        <dbReference type="ARBA" id="ARBA00008465"/>
    </source>
</evidence>
<dbReference type="FunFam" id="3.90.640.10:FF:000009">
    <property type="entry name" value="Actin-like 6A, isoform CRA_a"/>
    <property type="match status" value="1"/>
</dbReference>
<dbReference type="InterPro" id="IPR004000">
    <property type="entry name" value="Actin"/>
</dbReference>
<dbReference type="Gene3D" id="3.30.420.40">
    <property type="match status" value="2"/>
</dbReference>
<keyword evidence="7" id="KW-0170">Cobalt</keyword>
<dbReference type="EC" id="5.4.99.2" evidence="3"/>
<evidence type="ECO:0000256" key="3">
    <source>
        <dbReference type="ARBA" id="ARBA00012398"/>
    </source>
</evidence>
<dbReference type="NCBIfam" id="TIGR00640">
    <property type="entry name" value="acid_CoA_mut_C"/>
    <property type="match status" value="1"/>
</dbReference>
<dbReference type="GO" id="GO:0004494">
    <property type="term" value="F:methylmalonyl-CoA mutase activity"/>
    <property type="evidence" value="ECO:0007669"/>
    <property type="project" value="UniProtKB-EC"/>
</dbReference>
<dbReference type="PRINTS" id="PR00190">
    <property type="entry name" value="ACTIN"/>
</dbReference>
<dbReference type="PANTHER" id="PTHR48101:SF4">
    <property type="entry name" value="METHYLMALONYL-COA MUTASE, MITOCHONDRIAL"/>
    <property type="match status" value="1"/>
</dbReference>
<dbReference type="GO" id="GO:0019678">
    <property type="term" value="P:propionate metabolic process, methylmalonyl pathway"/>
    <property type="evidence" value="ECO:0007669"/>
    <property type="project" value="TreeGrafter"/>
</dbReference>
<proteinExistence type="inferred from homology"/>
<evidence type="ECO:0000256" key="8">
    <source>
        <dbReference type="RuleBase" id="RU000487"/>
    </source>
</evidence>
<keyword evidence="4" id="KW-0846">Cobalamin</keyword>
<organism evidence="9">
    <name type="scientific">Cyprideis torosa</name>
    <dbReference type="NCBI Taxonomy" id="163714"/>
    <lineage>
        <taxon>Eukaryota</taxon>
        <taxon>Metazoa</taxon>
        <taxon>Ecdysozoa</taxon>
        <taxon>Arthropoda</taxon>
        <taxon>Crustacea</taxon>
        <taxon>Oligostraca</taxon>
        <taxon>Ostracoda</taxon>
        <taxon>Podocopa</taxon>
        <taxon>Podocopida</taxon>
        <taxon>Cytherocopina</taxon>
        <taxon>Cytheroidea</taxon>
        <taxon>Cytherideidae</taxon>
        <taxon>Cyprideis</taxon>
    </lineage>
</organism>
<dbReference type="AlphaFoldDB" id="A0A7R8WL68"/>
<dbReference type="FunFam" id="3.40.50.280:FF:000002">
    <property type="entry name" value="Methylmalonyl-CoA mutase, mitochondrial"/>
    <property type="match status" value="1"/>
</dbReference>
<dbReference type="GO" id="GO:0046872">
    <property type="term" value="F:metal ion binding"/>
    <property type="evidence" value="ECO:0007669"/>
    <property type="project" value="UniProtKB-KW"/>
</dbReference>
<dbReference type="GO" id="GO:0005739">
    <property type="term" value="C:mitochondrion"/>
    <property type="evidence" value="ECO:0007669"/>
    <property type="project" value="TreeGrafter"/>
</dbReference>
<dbReference type="SUPFAM" id="SSF53067">
    <property type="entry name" value="Actin-like ATPase domain"/>
    <property type="match status" value="2"/>
</dbReference>
<evidence type="ECO:0000256" key="1">
    <source>
        <dbReference type="ARBA" id="ARBA00001922"/>
    </source>
</evidence>
<dbReference type="CDD" id="cd02071">
    <property type="entry name" value="MM_CoA_mut_B12_BD"/>
    <property type="match status" value="1"/>
</dbReference>
<dbReference type="Pfam" id="PF00022">
    <property type="entry name" value="Actin"/>
    <property type="match status" value="1"/>
</dbReference>
<dbReference type="SMART" id="SM00268">
    <property type="entry name" value="ACTIN"/>
    <property type="match status" value="1"/>
</dbReference>
<keyword evidence="6" id="KW-0413">Isomerase</keyword>
<dbReference type="Pfam" id="PF01642">
    <property type="entry name" value="MM_CoA_mutase"/>
    <property type="match status" value="1"/>
</dbReference>
<dbReference type="EMBL" id="OB662869">
    <property type="protein sequence ID" value="CAD7230666.1"/>
    <property type="molecule type" value="Genomic_DNA"/>
</dbReference>
<dbReference type="InterPro" id="IPR006099">
    <property type="entry name" value="MeMalonylCoA_mutase_a/b_cat"/>
</dbReference>
<name>A0A7R8WL68_9CRUS</name>
<gene>
    <name evidence="9" type="ORF">CTOB1V02_LOCUS8524</name>
</gene>
<dbReference type="Gene3D" id="3.20.20.240">
    <property type="entry name" value="Methylmalonyl-CoA mutase"/>
    <property type="match status" value="1"/>
</dbReference>
<dbReference type="NCBIfam" id="NF006944">
    <property type="entry name" value="PRK09426.1"/>
    <property type="match status" value="1"/>
</dbReference>
<dbReference type="PROSITE" id="PS51332">
    <property type="entry name" value="B12_BINDING"/>
    <property type="match status" value="1"/>
</dbReference>
<dbReference type="InterPro" id="IPR006158">
    <property type="entry name" value="Cobalamin-bd"/>
</dbReference>
<comment type="similarity">
    <text evidence="8">Belongs to the actin family.</text>
</comment>
<dbReference type="PANTHER" id="PTHR48101">
    <property type="entry name" value="METHYLMALONYL-COA MUTASE, MITOCHONDRIAL-RELATED"/>
    <property type="match status" value="1"/>
</dbReference>
<protein>
    <recommendedName>
        <fullName evidence="3">methylmalonyl-CoA mutase</fullName>
        <ecNumber evidence="3">5.4.99.2</ecNumber>
    </recommendedName>
</protein>
<dbReference type="InterPro" id="IPR016176">
    <property type="entry name" value="Cbl-dep_enz_cat"/>
</dbReference>
<evidence type="ECO:0000256" key="7">
    <source>
        <dbReference type="ARBA" id="ARBA00023285"/>
    </source>
</evidence>
<comment type="similarity">
    <text evidence="2">Belongs to the methylmalonyl-CoA mutase family.</text>
</comment>
<evidence type="ECO:0000256" key="5">
    <source>
        <dbReference type="ARBA" id="ARBA00022723"/>
    </source>
</evidence>
<dbReference type="InterPro" id="IPR043129">
    <property type="entry name" value="ATPase_NBD"/>
</dbReference>
<dbReference type="OrthoDB" id="10035089at2759"/>
<evidence type="ECO:0000256" key="4">
    <source>
        <dbReference type="ARBA" id="ARBA00022628"/>
    </source>
</evidence>
<dbReference type="NCBIfam" id="TIGR00641">
    <property type="entry name" value="acid_CoA_mut_N"/>
    <property type="match status" value="1"/>
</dbReference>
<dbReference type="Pfam" id="PF02310">
    <property type="entry name" value="B12-binding"/>
    <property type="match status" value="1"/>
</dbReference>
<sequence length="1267" mass="139742">MATLGVYGGDEVGAVVYDLGSYSVRCGYAGEDLPKGDIPSYVGVYEEENMDRIDDSTDAKIKKYLIDTSALHVPKEGCEAQTFLRDGMIEDWDLFEKIMDYSYKKYIMSTPELHPVVMSEPAWNQKPLREKTLEVMFEKYGVPAFFLAKNAVLSAFANGRSTGMIFDSGASQSSAVPVLDGFVIPSGIVRSPLAGDFISMQCKGFLEKEQIEVIPTYMIASKEAVKDNDPPKWRKKQNLPKVNDSWHRLMVKDVIQDFQTSVLQIFESAYDENEASIMPMVHYEFPNGYHTDFGADRFRLPEALFNTAMIKGVNPANSLGMANLVQMAANRCDTDLRPQLYGNIIVTGGNSLLNGFIERLTKEIQSKTPPILSRCYASASTIHPEWAELAKKQMKGKDPTTLMWKTHEGISLKPLYTKQDAEKGPYATMYAVRPWTIRQYAGFSTVEESNAFYRANLKAGQQGLSVAFDLATHRGYDSDDKRVEGDVGMAGVAIDSVEDMKALFDGIPLDKISVSMTMNGAVIPIMAMFIVAGEEQNVPVEALSGTIQNDILKEFMVRNTYIYPPAPSMRIIGDIFSYTAKNMPKFNSISISGYHMQEAGANAVLEAAFTLADGIEYCNTGIKAGMNIDDFAPRLSFFWGIGMNFYMEIAKMRAARRLWAELIKERFNPKNPKSCLLRTHCQTSGWSLTEQDPYNNIVRTTIEAMAAIFGGTQSLHTNSFDEALALPSRFSARIARNTQIILQEETGIPKGKTLTFFQVIDPWAGSYAMESLTEDIYQACKEVIAEVDEMGGMAEAVGLGWPKLKIEECAARRQAAIDSGKEVIVGVNKHRLEKEETVDVLVIDNTKVKTSQIKKIKQVRESRSEEASQASLEALEEACRTESGNLLELAVECARNRCTVGEISKAMENVFGRHVAHDRMVSGAYKSEYAQGDDLQVVIDRVEEFLAAEGRRPRILVAKMGQDGHDRGAKVIASGFADLGFDVDVGPLFQTPEEVAQQAVDADVHVVGASSQAAGHRTLIPQLIEELEKKGRPDILVIVGGVIPPQDYDMLREAGVGCIFGPGTKIPNAALEVLNLIQRHLGSANEGTNVPTPGPSTSEMCLDQDLMILNLDEIRDNIHFRDVPRDQDLMILNLDEMKASIHHQRPPSGYTSRREIVGCGDCLIRRLKGSLTDYIPWHPGAVVNLTILQLSAALWSSWNSSSDSSTSLGILTSGDLRPSNTLNLSLIDMGTHSSTAMRAREYSSTPSPYFAPFDVDPGPPFSCSGAA</sequence>
<keyword evidence="5" id="KW-0479">Metal-binding</keyword>
<dbReference type="Gene3D" id="3.40.50.280">
    <property type="entry name" value="Cobalamin-binding domain"/>
    <property type="match status" value="1"/>
</dbReference>
<dbReference type="InterPro" id="IPR006098">
    <property type="entry name" value="MMCoA_mutase_a_cat"/>
</dbReference>